<comment type="caution">
    <text evidence="1">The sequence shown here is derived from an EMBL/GenBank/DDBJ whole genome shotgun (WGS) entry which is preliminary data.</text>
</comment>
<organism evidence="1 2">
    <name type="scientific">Brachionus plicatilis</name>
    <name type="common">Marine rotifer</name>
    <name type="synonym">Brachionus muelleri</name>
    <dbReference type="NCBI Taxonomy" id="10195"/>
    <lineage>
        <taxon>Eukaryota</taxon>
        <taxon>Metazoa</taxon>
        <taxon>Spiralia</taxon>
        <taxon>Gnathifera</taxon>
        <taxon>Rotifera</taxon>
        <taxon>Eurotatoria</taxon>
        <taxon>Monogononta</taxon>
        <taxon>Pseudotrocha</taxon>
        <taxon>Ploima</taxon>
        <taxon>Brachionidae</taxon>
        <taxon>Brachionus</taxon>
    </lineage>
</organism>
<dbReference type="EMBL" id="REGN01012113">
    <property type="protein sequence ID" value="RMZ96534.1"/>
    <property type="molecule type" value="Genomic_DNA"/>
</dbReference>
<sequence>MKLFKDKSLFKIITTVTVGNNIVTVENNIKHIYIIKTFKINSVNAEWCNFQSCINCKRLLMMCKISANALRSI</sequence>
<evidence type="ECO:0000313" key="1">
    <source>
        <dbReference type="EMBL" id="RMZ96534.1"/>
    </source>
</evidence>
<gene>
    <name evidence="1" type="ORF">BpHYR1_045353</name>
</gene>
<dbReference type="Proteomes" id="UP000276133">
    <property type="component" value="Unassembled WGS sequence"/>
</dbReference>
<proteinExistence type="predicted"/>
<accession>A0A3M7PCU3</accession>
<reference evidence="1 2" key="1">
    <citation type="journal article" date="2018" name="Sci. Rep.">
        <title>Genomic signatures of local adaptation to the degree of environmental predictability in rotifers.</title>
        <authorList>
            <person name="Franch-Gras L."/>
            <person name="Hahn C."/>
            <person name="Garcia-Roger E.M."/>
            <person name="Carmona M.J."/>
            <person name="Serra M."/>
            <person name="Gomez A."/>
        </authorList>
    </citation>
    <scope>NUCLEOTIDE SEQUENCE [LARGE SCALE GENOMIC DNA]</scope>
    <source>
        <strain evidence="1">HYR1</strain>
    </source>
</reference>
<feature type="non-terminal residue" evidence="1">
    <location>
        <position position="73"/>
    </location>
</feature>
<name>A0A3M7PCU3_BRAPC</name>
<keyword evidence="2" id="KW-1185">Reference proteome</keyword>
<protein>
    <submittedName>
        <fullName evidence="1">Uncharacterized protein</fullName>
    </submittedName>
</protein>
<dbReference type="AlphaFoldDB" id="A0A3M7PCU3"/>
<evidence type="ECO:0000313" key="2">
    <source>
        <dbReference type="Proteomes" id="UP000276133"/>
    </source>
</evidence>